<feature type="region of interest" description="Disordered" evidence="1">
    <location>
        <begin position="136"/>
        <end position="216"/>
    </location>
</feature>
<proteinExistence type="predicted"/>
<sequence length="216" mass="22236">MSTLGGTTSANGPNSSTEQAKEKAAEKAQQAKGQAASRVKDQVDQRSTQAGEQVSSTASDIRSVADQLREQGKDQPAKLAEQAAQRAETLGDYLQRSDGDAILGDLEDFGRRQPWAVIAGGLALGFAASRFLKASSSRRYEARGTTNGAPRTSPGLTAGAPTSRTGLAADDIAVPGTATSVPPVTGTGHPPTSGTVVTDPSAAGGDIPIRREDYTR</sequence>
<keyword evidence="3" id="KW-1185">Reference proteome</keyword>
<name>A0ABT4RU85_9ACTN</name>
<protein>
    <recommendedName>
        <fullName evidence="4">DUF3618 domain-containing protein</fullName>
    </recommendedName>
</protein>
<evidence type="ECO:0000313" key="3">
    <source>
        <dbReference type="Proteomes" id="UP001147700"/>
    </source>
</evidence>
<feature type="compositionally biased region" description="Polar residues" evidence="1">
    <location>
        <begin position="1"/>
        <end position="17"/>
    </location>
</feature>
<feature type="compositionally biased region" description="Low complexity" evidence="1">
    <location>
        <begin position="179"/>
        <end position="198"/>
    </location>
</feature>
<organism evidence="2 3">
    <name type="scientific">Solirubrobacter deserti</name>
    <dbReference type="NCBI Taxonomy" id="2282478"/>
    <lineage>
        <taxon>Bacteria</taxon>
        <taxon>Bacillati</taxon>
        <taxon>Actinomycetota</taxon>
        <taxon>Thermoleophilia</taxon>
        <taxon>Solirubrobacterales</taxon>
        <taxon>Solirubrobacteraceae</taxon>
        <taxon>Solirubrobacter</taxon>
    </lineage>
</organism>
<dbReference type="EMBL" id="JAPCID010000066">
    <property type="protein sequence ID" value="MDA0141831.1"/>
    <property type="molecule type" value="Genomic_DNA"/>
</dbReference>
<evidence type="ECO:0000256" key="1">
    <source>
        <dbReference type="SAM" id="MobiDB-lite"/>
    </source>
</evidence>
<dbReference type="Proteomes" id="UP001147700">
    <property type="component" value="Unassembled WGS sequence"/>
</dbReference>
<dbReference type="RefSeq" id="WP_202953820.1">
    <property type="nucleotide sequence ID" value="NZ_JAPCID010000066.1"/>
</dbReference>
<comment type="caution">
    <text evidence="2">The sequence shown here is derived from an EMBL/GenBank/DDBJ whole genome shotgun (WGS) entry which is preliminary data.</text>
</comment>
<gene>
    <name evidence="2" type="ORF">OJ962_30340</name>
</gene>
<feature type="compositionally biased region" description="Low complexity" evidence="1">
    <location>
        <begin position="27"/>
        <end position="36"/>
    </location>
</feature>
<evidence type="ECO:0008006" key="4">
    <source>
        <dbReference type="Google" id="ProtNLM"/>
    </source>
</evidence>
<feature type="compositionally biased region" description="Basic and acidic residues" evidence="1">
    <location>
        <begin position="67"/>
        <end position="76"/>
    </location>
</feature>
<feature type="region of interest" description="Disordered" evidence="1">
    <location>
        <begin position="1"/>
        <end position="95"/>
    </location>
</feature>
<feature type="compositionally biased region" description="Polar residues" evidence="1">
    <location>
        <begin position="45"/>
        <end position="60"/>
    </location>
</feature>
<evidence type="ECO:0000313" key="2">
    <source>
        <dbReference type="EMBL" id="MDA0141831.1"/>
    </source>
</evidence>
<reference evidence="2" key="1">
    <citation type="submission" date="2022-10" db="EMBL/GenBank/DDBJ databases">
        <title>The WGS of Solirubrobacter sp. CPCC 204708.</title>
        <authorList>
            <person name="Jiang Z."/>
        </authorList>
    </citation>
    <scope>NUCLEOTIDE SEQUENCE</scope>
    <source>
        <strain evidence="2">CPCC 204708</strain>
    </source>
</reference>
<accession>A0ABT4RU85</accession>